<feature type="compositionally biased region" description="Basic residues" evidence="1">
    <location>
        <begin position="1331"/>
        <end position="1340"/>
    </location>
</feature>
<dbReference type="GO" id="GO:0032465">
    <property type="term" value="P:regulation of cytokinesis"/>
    <property type="evidence" value="ECO:0007669"/>
    <property type="project" value="InterPro"/>
</dbReference>
<accession>A0A8S3ZP19</accession>
<feature type="compositionally biased region" description="Basic and acidic residues" evidence="1">
    <location>
        <begin position="1181"/>
        <end position="1197"/>
    </location>
</feature>
<feature type="compositionally biased region" description="Basic and acidic residues" evidence="1">
    <location>
        <begin position="1264"/>
        <end position="1280"/>
    </location>
</feature>
<feature type="compositionally biased region" description="Polar residues" evidence="1">
    <location>
        <begin position="271"/>
        <end position="280"/>
    </location>
</feature>
<feature type="compositionally biased region" description="Polar residues" evidence="1">
    <location>
        <begin position="350"/>
        <end position="362"/>
    </location>
</feature>
<dbReference type="PANTHER" id="PTHR13594">
    <property type="entry name" value="CENTRIOLAR COILED-COIL PROTEIN OF 110 KDA"/>
    <property type="match status" value="1"/>
</dbReference>
<sequence>MAGRDTSSAQLSSGISVTVVKVMCGSPAGMGQLMKYFESQSRRLDRQTFQSHPSLNADFESKIKFNGVPILPPAMTSSRRDELRQYKKDAVLLEKRLKARHRRELLAKADSLVNQSQVCFPRTSSRQTARQLNFDSEGQNESSSSNHQYDRFLGTHTFSTVAEADTVNDSDDFGLQTMDSVNSDFMSLGSESIPKVFSGLVLTSVKEQKISYDLDRLSKALNVQDLTSSSGSDLSDSMDLPQTQDNRSIQAAKDRSILPTTVSPEDKFPSQRGTTESIPHSASYHHDTDDMSVRELLQSAKQSLESGKITTNDIMSSGFIEKANSEQSHNSHSSSPGSGIANMSAPADGQWSNRSSPKSQKSGVHFASFVTEYINTSARTEQPTVIKKKMNSDSQGVTKQTSDDNTVLPIILDPSESRKRSLLSQKVFDFENSIGIMDKVSAHPDNSSPPTSPFSSSQIPFQLYGRSELSSSDKENDVTQSYKTIQHGHKRAVEPDNSSGRSLRERVGTESLMYDSRQQICVEKMTGNSSAAGARITVGDNILKNLARHSEGILSSVVREGGISSDSLVSGSSSSLTASDTTSVTNSTTCFIAKSVTVGTISMENKLVSDSQASTRSNTLTNTSESSSSTVREELPKDVSTVGMNIINTDLLSASTESQEKPERIVKTVKELQPCQSESPKKLNINSSFRESDTQENVTPSRSNICRNSYTLNEPSPALIQAHGRPEKNNTRDKNAELNVTVKADIAIPSRKQQTVGDQISPKRLQTTLKNTAASELNVKTSLLSDAEKEGKAEHINKYLNQVQLQNSMNFTGQSWNTQNMPDDIEPDEEAQPISAATDNDDCHTSVLDVLRSVVESQGSLEKHTVAELLDLHQQQMNERRQSLIRQQQREMEELFVQQRRQMMLLDAEIKAVQQQEQEQKQFLIENAPENIKVKSKNKNGEYSPLQTGNSDSNEAKSWQSKPKPMTEASVNVPGSLSAHAFNQSSSDKHSPVTSTRLKLKSDPEMDTKSGKPEQVKPKSFYQTKKNSMLHSSPQSTSDDSQTRVKHVGDDFYSSVASGVRVVSRIPELSTSTTSPHLRHPLVVRSPQKYTPKQRNDRVVVPQEVNCYSLECLFIDTREFAFSFQTETPIKKGVFTSQDKVLLERIIAQLQAALLDIHEIFFEIPVTDRLLLIEQTRFSEQEKRAKASARDSMRESIPKISQATLKALERKRKSREGGASADVNTSRPKTAPPRTSSPQHESHIDSRAWKPLPGHSHISPIRPDANRPERGPPDIGKDRQLIQPKRIVAMPNRSGNALVGNNTDTQKKGSLKLSVVTNKPGLKSKPALNKAKNRPLKSWK</sequence>
<dbReference type="InterPro" id="IPR033207">
    <property type="entry name" value="CCP110"/>
</dbReference>
<feature type="compositionally biased region" description="Polar residues" evidence="1">
    <location>
        <begin position="1222"/>
        <end position="1239"/>
    </location>
</feature>
<dbReference type="GO" id="GO:0007099">
    <property type="term" value="P:centriole replication"/>
    <property type="evidence" value="ECO:0007669"/>
    <property type="project" value="InterPro"/>
</dbReference>
<feature type="region of interest" description="Disordered" evidence="1">
    <location>
        <begin position="323"/>
        <end position="362"/>
    </location>
</feature>
<dbReference type="GO" id="GO:1903723">
    <property type="term" value="P:negative regulation of centriole elongation"/>
    <property type="evidence" value="ECO:0007669"/>
    <property type="project" value="TreeGrafter"/>
</dbReference>
<comment type="caution">
    <text evidence="2">The sequence shown here is derived from an EMBL/GenBank/DDBJ whole genome shotgun (WGS) entry which is preliminary data.</text>
</comment>
<feature type="region of interest" description="Disordered" evidence="1">
    <location>
        <begin position="129"/>
        <end position="149"/>
    </location>
</feature>
<feature type="region of interest" description="Disordered" evidence="1">
    <location>
        <begin position="1181"/>
        <end position="1340"/>
    </location>
</feature>
<keyword evidence="3" id="KW-1185">Reference proteome</keyword>
<feature type="region of interest" description="Disordered" evidence="1">
    <location>
        <begin position="935"/>
        <end position="1019"/>
    </location>
</feature>
<feature type="region of interest" description="Disordered" evidence="1">
    <location>
        <begin position="247"/>
        <end position="288"/>
    </location>
</feature>
<feature type="region of interest" description="Disordered" evidence="1">
    <location>
        <begin position="381"/>
        <end position="402"/>
    </location>
</feature>
<feature type="compositionally biased region" description="Polar residues" evidence="1">
    <location>
        <begin position="129"/>
        <end position="147"/>
    </location>
</feature>
<evidence type="ECO:0008006" key="4">
    <source>
        <dbReference type="Google" id="ProtNLM"/>
    </source>
</evidence>
<feature type="compositionally biased region" description="Low complexity" evidence="1">
    <location>
        <begin position="444"/>
        <end position="458"/>
    </location>
</feature>
<evidence type="ECO:0000313" key="2">
    <source>
        <dbReference type="EMBL" id="CAG5131374.1"/>
    </source>
</evidence>
<organism evidence="2 3">
    <name type="scientific">Candidula unifasciata</name>
    <dbReference type="NCBI Taxonomy" id="100452"/>
    <lineage>
        <taxon>Eukaryota</taxon>
        <taxon>Metazoa</taxon>
        <taxon>Spiralia</taxon>
        <taxon>Lophotrochozoa</taxon>
        <taxon>Mollusca</taxon>
        <taxon>Gastropoda</taxon>
        <taxon>Heterobranchia</taxon>
        <taxon>Euthyneura</taxon>
        <taxon>Panpulmonata</taxon>
        <taxon>Eupulmonata</taxon>
        <taxon>Stylommatophora</taxon>
        <taxon>Helicina</taxon>
        <taxon>Helicoidea</taxon>
        <taxon>Geomitridae</taxon>
        <taxon>Candidula</taxon>
    </lineage>
</organism>
<feature type="compositionally biased region" description="Polar residues" evidence="1">
    <location>
        <begin position="945"/>
        <end position="961"/>
    </location>
</feature>
<feature type="region of interest" description="Disordered" evidence="1">
    <location>
        <begin position="468"/>
        <end position="503"/>
    </location>
</feature>
<feature type="compositionally biased region" description="Basic and acidic residues" evidence="1">
    <location>
        <begin position="1000"/>
        <end position="1017"/>
    </location>
</feature>
<feature type="compositionally biased region" description="Polar residues" evidence="1">
    <location>
        <begin position="969"/>
        <end position="997"/>
    </location>
</feature>
<dbReference type="GO" id="GO:0005814">
    <property type="term" value="C:centriole"/>
    <property type="evidence" value="ECO:0007669"/>
    <property type="project" value="InterPro"/>
</dbReference>
<evidence type="ECO:0000256" key="1">
    <source>
        <dbReference type="SAM" id="MobiDB-lite"/>
    </source>
</evidence>
<reference evidence="2" key="1">
    <citation type="submission" date="2021-04" db="EMBL/GenBank/DDBJ databases">
        <authorList>
            <consortium name="Molecular Ecology Group"/>
        </authorList>
    </citation>
    <scope>NUCLEOTIDE SEQUENCE</scope>
</reference>
<dbReference type="EMBL" id="CAJHNH020004602">
    <property type="protein sequence ID" value="CAG5131374.1"/>
    <property type="molecule type" value="Genomic_DNA"/>
</dbReference>
<dbReference type="Pfam" id="PF16025">
    <property type="entry name" value="CaM_bind"/>
    <property type="match status" value="1"/>
</dbReference>
<feature type="region of interest" description="Disordered" evidence="1">
    <location>
        <begin position="1070"/>
        <end position="1095"/>
    </location>
</feature>
<dbReference type="Proteomes" id="UP000678393">
    <property type="component" value="Unassembled WGS sequence"/>
</dbReference>
<feature type="region of interest" description="Disordered" evidence="1">
    <location>
        <begin position="609"/>
        <end position="637"/>
    </location>
</feature>
<dbReference type="OrthoDB" id="10028852at2759"/>
<feature type="compositionally biased region" description="Polar residues" evidence="1">
    <location>
        <begin position="1293"/>
        <end position="1304"/>
    </location>
</feature>
<protein>
    <recommendedName>
        <fullName evidence="4">Centriolar coiled-coil protein of 110 kDa</fullName>
    </recommendedName>
</protein>
<name>A0A8S3ZP19_9EUPU</name>
<dbReference type="GO" id="GO:0032053">
    <property type="term" value="P:ciliary basal body organization"/>
    <property type="evidence" value="ECO:0007669"/>
    <property type="project" value="TreeGrafter"/>
</dbReference>
<feature type="region of interest" description="Disordered" evidence="1">
    <location>
        <begin position="439"/>
        <end position="458"/>
    </location>
</feature>
<proteinExistence type="predicted"/>
<feature type="compositionally biased region" description="Low complexity" evidence="1">
    <location>
        <begin position="325"/>
        <end position="339"/>
    </location>
</feature>
<dbReference type="PANTHER" id="PTHR13594:SF1">
    <property type="entry name" value="CENTRIOLAR COILED-COIL PROTEIN OF 110 KDA"/>
    <property type="match status" value="1"/>
</dbReference>
<feature type="compositionally biased region" description="Low complexity" evidence="1">
    <location>
        <begin position="614"/>
        <end position="630"/>
    </location>
</feature>
<gene>
    <name evidence="2" type="ORF">CUNI_LOCUS16932</name>
</gene>
<feature type="region of interest" description="Disordered" evidence="1">
    <location>
        <begin position="1025"/>
        <end position="1044"/>
    </location>
</feature>
<evidence type="ECO:0000313" key="3">
    <source>
        <dbReference type="Proteomes" id="UP000678393"/>
    </source>
</evidence>
<feature type="compositionally biased region" description="Polar residues" evidence="1">
    <location>
        <begin position="392"/>
        <end position="402"/>
    </location>
</feature>